<dbReference type="STRING" id="1237896.T0KS20"/>
<sequence length="254" mass="26090">MSANDYYGGSRRNSHTPGSRSSKTYLSTPLVDQAGYYPELDVPLGERPRSAMANRSKFGNGYHSRSRSTGGGPPGSDAQLGTGKEGERGLLSTIGGGAAGGFAGKKLLGGGKLGTAAGALGGAVIANKIEHRISGSHHHSSSHSSSHHHSHSYGGGHHYGAPPPPPPPPPYHAHHHHHHHGPPPPPPPHYGPPHHGPPHHGGPPPHYGGATGITSLLITAATTATTGVITEMVTTEVTTEVMAGKQQPSTEVFS</sequence>
<proteinExistence type="predicted"/>
<evidence type="ECO:0000313" key="4">
    <source>
        <dbReference type="Proteomes" id="UP000015530"/>
    </source>
</evidence>
<dbReference type="PANTHER" id="PTHR37014:SF10">
    <property type="entry name" value="RICH PROTEIN MS8, PUTATIVE (AFU_ORTHOLOGUE AFUA_7G05650)-RELATED"/>
    <property type="match status" value="1"/>
</dbReference>
<evidence type="ECO:0000313" key="3">
    <source>
        <dbReference type="EMBL" id="EQB58377.1"/>
    </source>
</evidence>
<feature type="region of interest" description="Disordered" evidence="1">
    <location>
        <begin position="134"/>
        <end position="211"/>
    </location>
</feature>
<feature type="compositionally biased region" description="Basic residues" evidence="1">
    <location>
        <begin position="172"/>
        <end position="181"/>
    </location>
</feature>
<feature type="compositionally biased region" description="Pro residues" evidence="1">
    <location>
        <begin position="161"/>
        <end position="171"/>
    </location>
</feature>
<protein>
    <recommendedName>
        <fullName evidence="2">Glycine zipper 2TM domain-containing protein</fullName>
    </recommendedName>
</protein>
<dbReference type="AlphaFoldDB" id="T0KS20"/>
<feature type="region of interest" description="Disordered" evidence="1">
    <location>
        <begin position="1"/>
        <end position="27"/>
    </location>
</feature>
<dbReference type="OMA" id="RWPRIRW"/>
<dbReference type="Proteomes" id="UP000015530">
    <property type="component" value="Unassembled WGS sequence"/>
</dbReference>
<accession>T0KS20</accession>
<feature type="compositionally biased region" description="Polar residues" evidence="1">
    <location>
        <begin position="15"/>
        <end position="27"/>
    </location>
</feature>
<dbReference type="Pfam" id="PF05433">
    <property type="entry name" value="Rick_17kDa_Anti"/>
    <property type="match status" value="1"/>
</dbReference>
<reference evidence="4" key="1">
    <citation type="journal article" date="2013" name="Mol. Plant Microbe Interact.">
        <title>Global aspects of pacC regulation of pathogenicity genes in Colletotrichum gloeosporioides as revealed by transcriptome analysis.</title>
        <authorList>
            <person name="Alkan N."/>
            <person name="Meng X."/>
            <person name="Friedlander G."/>
            <person name="Reuveni E."/>
            <person name="Sukno S."/>
            <person name="Sherman A."/>
            <person name="Thon M."/>
            <person name="Fluhr R."/>
            <person name="Prusky D."/>
        </authorList>
    </citation>
    <scope>NUCLEOTIDE SEQUENCE [LARGE SCALE GENOMIC DNA]</scope>
    <source>
        <strain evidence="4">Cg-14</strain>
    </source>
</reference>
<feature type="domain" description="Glycine zipper 2TM" evidence="2">
    <location>
        <begin position="92"/>
        <end position="130"/>
    </location>
</feature>
<dbReference type="GO" id="GO:0019867">
    <property type="term" value="C:outer membrane"/>
    <property type="evidence" value="ECO:0007669"/>
    <property type="project" value="InterPro"/>
</dbReference>
<name>T0KS20_COLGC</name>
<comment type="caution">
    <text evidence="3">The sequence shown here is derived from an EMBL/GenBank/DDBJ whole genome shotgun (WGS) entry which is preliminary data.</text>
</comment>
<gene>
    <name evidence="3" type="ORF">CGLO_01390</name>
</gene>
<dbReference type="HOGENOM" id="CLU_095739_0_0_1"/>
<feature type="region of interest" description="Disordered" evidence="1">
    <location>
        <begin position="39"/>
        <end position="92"/>
    </location>
</feature>
<dbReference type="PANTHER" id="PTHR37014">
    <property type="entry name" value="EXPRESSION LETHALITY PROTEIN HEL10, PUTATIVE (AFU_ORTHOLOGUE AFUA_1G06580)-RELATED"/>
    <property type="match status" value="1"/>
</dbReference>
<organism evidence="3 4">
    <name type="scientific">Colletotrichum gloeosporioides (strain Cg-14)</name>
    <name type="common">Anthracnose fungus</name>
    <name type="synonym">Glomerella cingulata</name>
    <dbReference type="NCBI Taxonomy" id="1237896"/>
    <lineage>
        <taxon>Eukaryota</taxon>
        <taxon>Fungi</taxon>
        <taxon>Dikarya</taxon>
        <taxon>Ascomycota</taxon>
        <taxon>Pezizomycotina</taxon>
        <taxon>Sordariomycetes</taxon>
        <taxon>Hypocreomycetidae</taxon>
        <taxon>Glomerellales</taxon>
        <taxon>Glomerellaceae</taxon>
        <taxon>Colletotrichum</taxon>
        <taxon>Colletotrichum gloeosporioides species complex</taxon>
    </lineage>
</organism>
<dbReference type="EMBL" id="AMYD01000306">
    <property type="protein sequence ID" value="EQB58377.1"/>
    <property type="molecule type" value="Genomic_DNA"/>
</dbReference>
<feature type="compositionally biased region" description="Pro residues" evidence="1">
    <location>
        <begin position="182"/>
        <end position="206"/>
    </location>
</feature>
<feature type="compositionally biased region" description="Basic residues" evidence="1">
    <location>
        <begin position="134"/>
        <end position="151"/>
    </location>
</feature>
<dbReference type="InterPro" id="IPR008816">
    <property type="entry name" value="Gly_zipper_2TM_dom"/>
</dbReference>
<dbReference type="OrthoDB" id="4851601at2759"/>
<evidence type="ECO:0000256" key="1">
    <source>
        <dbReference type="SAM" id="MobiDB-lite"/>
    </source>
</evidence>
<evidence type="ECO:0000259" key="2">
    <source>
        <dbReference type="Pfam" id="PF05433"/>
    </source>
</evidence>